<dbReference type="AlphaFoldDB" id="A0A084ASI5"/>
<dbReference type="HOGENOM" id="CLU_2051200_0_0_1"/>
<dbReference type="EMBL" id="KL648584">
    <property type="protein sequence ID" value="KEY68264.1"/>
    <property type="molecule type" value="Genomic_DNA"/>
</dbReference>
<organism evidence="2 3">
    <name type="scientific">Stachybotrys chartarum (strain CBS 109288 / IBT 7711)</name>
    <name type="common">Toxic black mold</name>
    <name type="synonym">Stilbospora chartarum</name>
    <dbReference type="NCBI Taxonomy" id="1280523"/>
    <lineage>
        <taxon>Eukaryota</taxon>
        <taxon>Fungi</taxon>
        <taxon>Dikarya</taxon>
        <taxon>Ascomycota</taxon>
        <taxon>Pezizomycotina</taxon>
        <taxon>Sordariomycetes</taxon>
        <taxon>Hypocreomycetidae</taxon>
        <taxon>Hypocreales</taxon>
        <taxon>Stachybotryaceae</taxon>
        <taxon>Stachybotrys</taxon>
    </lineage>
</organism>
<evidence type="ECO:0000313" key="2">
    <source>
        <dbReference type="EMBL" id="KEY68264.1"/>
    </source>
</evidence>
<keyword evidence="3" id="KW-1185">Reference proteome</keyword>
<gene>
    <name evidence="2" type="ORF">S7711_11105</name>
</gene>
<dbReference type="Proteomes" id="UP000028045">
    <property type="component" value="Unassembled WGS sequence"/>
</dbReference>
<sequence length="120" mass="13322">MVRRWLRQPHLGINSRNEGRSEHSFSAKIPTAKISSSMFLKLKVWQRLWLAGTDAAGALRRSLGYDLQGRYAVSLAKKSVIRDGAHGRRQNHPTRKCPPPSDGTCLNTFCTTAGLPVPPD</sequence>
<evidence type="ECO:0000313" key="3">
    <source>
        <dbReference type="Proteomes" id="UP000028045"/>
    </source>
</evidence>
<reference evidence="2 3" key="1">
    <citation type="journal article" date="2014" name="BMC Genomics">
        <title>Comparative genome sequencing reveals chemotype-specific gene clusters in the toxigenic black mold Stachybotrys.</title>
        <authorList>
            <person name="Semeiks J."/>
            <person name="Borek D."/>
            <person name="Otwinowski Z."/>
            <person name="Grishin N.V."/>
        </authorList>
    </citation>
    <scope>NUCLEOTIDE SEQUENCE [LARGE SCALE GENOMIC DNA]</scope>
    <source>
        <strain evidence="3">CBS 109288 / IBT 7711</strain>
    </source>
</reference>
<accession>A0A084ASI5</accession>
<proteinExistence type="predicted"/>
<feature type="region of interest" description="Disordered" evidence="1">
    <location>
        <begin position="82"/>
        <end position="101"/>
    </location>
</feature>
<name>A0A084ASI5_STACB</name>
<protein>
    <submittedName>
        <fullName evidence="2">Uncharacterized protein</fullName>
    </submittedName>
</protein>
<evidence type="ECO:0000256" key="1">
    <source>
        <dbReference type="SAM" id="MobiDB-lite"/>
    </source>
</evidence>